<dbReference type="PANTHER" id="PTHR23416:SF23">
    <property type="entry name" value="ACETYLTRANSFERASE C18B11.09C-RELATED"/>
    <property type="match status" value="1"/>
</dbReference>
<evidence type="ECO:0000256" key="2">
    <source>
        <dbReference type="ARBA" id="ARBA00022679"/>
    </source>
</evidence>
<dbReference type="PROSITE" id="PS00101">
    <property type="entry name" value="HEXAPEP_TRANSFERASES"/>
    <property type="match status" value="1"/>
</dbReference>
<dbReference type="InterPro" id="IPR011004">
    <property type="entry name" value="Trimer_LpxA-like_sf"/>
</dbReference>
<evidence type="ECO:0000256" key="3">
    <source>
        <dbReference type="ARBA" id="ARBA00022737"/>
    </source>
</evidence>
<protein>
    <submittedName>
        <fullName evidence="5">Transferase</fullName>
    </submittedName>
</protein>
<dbReference type="Pfam" id="PF00132">
    <property type="entry name" value="Hexapep"/>
    <property type="match status" value="2"/>
</dbReference>
<dbReference type="GO" id="GO:0008374">
    <property type="term" value="F:O-acyltransferase activity"/>
    <property type="evidence" value="ECO:0007669"/>
    <property type="project" value="TreeGrafter"/>
</dbReference>
<dbReference type="AlphaFoldDB" id="A0A1B8U3C8"/>
<dbReference type="GO" id="GO:0005829">
    <property type="term" value="C:cytosol"/>
    <property type="evidence" value="ECO:0007669"/>
    <property type="project" value="TreeGrafter"/>
</dbReference>
<organism evidence="5 6">
    <name type="scientific">Polaribacter reichenbachii</name>
    <dbReference type="NCBI Taxonomy" id="996801"/>
    <lineage>
        <taxon>Bacteria</taxon>
        <taxon>Pseudomonadati</taxon>
        <taxon>Bacteroidota</taxon>
        <taxon>Flavobacteriia</taxon>
        <taxon>Flavobacteriales</taxon>
        <taxon>Flavobacteriaceae</taxon>
    </lineage>
</organism>
<comment type="similarity">
    <text evidence="1">Belongs to the transferase hexapeptide repeat family.</text>
</comment>
<dbReference type="CDD" id="cd04647">
    <property type="entry name" value="LbH_MAT_like"/>
    <property type="match status" value="1"/>
</dbReference>
<sequence length="170" mass="19596">MKFFLAFYYLVISKLPHSRYIEFFNTIRIWYCSKFLKIMDFDKNSKLEYGVYLSDAKNIKIGKYCRINENVFIQGDVKIGDYVMIAPNVAIHSSTHIYKSIEVPMVLNGLTDNKRVLIEDDVWIGRNVIVLPGIRIGKGSIIGANSVVNRDIEEYSIYGGVPAKFIKKRK</sequence>
<name>A0A1B8U3C8_9FLAO</name>
<comment type="caution">
    <text evidence="5">The sequence shown here is derived from an EMBL/GenBank/DDBJ whole genome shotgun (WGS) entry which is preliminary data.</text>
</comment>
<dbReference type="STRING" id="996801.BW723_09735"/>
<dbReference type="PANTHER" id="PTHR23416">
    <property type="entry name" value="SIALIC ACID SYNTHASE-RELATED"/>
    <property type="match status" value="1"/>
</dbReference>
<dbReference type="InterPro" id="IPR018357">
    <property type="entry name" value="Hexapep_transf_CS"/>
</dbReference>
<proteinExistence type="inferred from homology"/>
<evidence type="ECO:0000256" key="1">
    <source>
        <dbReference type="ARBA" id="ARBA00007274"/>
    </source>
</evidence>
<evidence type="ECO:0000313" key="6">
    <source>
        <dbReference type="Proteomes" id="UP000092612"/>
    </source>
</evidence>
<dbReference type="InterPro" id="IPR051159">
    <property type="entry name" value="Hexapeptide_acetyltransf"/>
</dbReference>
<keyword evidence="4" id="KW-0012">Acyltransferase</keyword>
<dbReference type="OrthoDB" id="9814490at2"/>
<evidence type="ECO:0000313" key="5">
    <source>
        <dbReference type="EMBL" id="OBY66375.1"/>
    </source>
</evidence>
<keyword evidence="6" id="KW-1185">Reference proteome</keyword>
<dbReference type="Proteomes" id="UP000092612">
    <property type="component" value="Unassembled WGS sequence"/>
</dbReference>
<keyword evidence="2 5" id="KW-0808">Transferase</keyword>
<dbReference type="Gene3D" id="2.160.10.10">
    <property type="entry name" value="Hexapeptide repeat proteins"/>
    <property type="match status" value="1"/>
</dbReference>
<accession>A0A1B8U3C8</accession>
<reference evidence="6" key="1">
    <citation type="submission" date="2016-02" db="EMBL/GenBank/DDBJ databases">
        <title>Paenibacillus sp. LPB0068, isolated from Crassostrea gigas.</title>
        <authorList>
            <person name="Shin S.-K."/>
            <person name="Yi H."/>
        </authorList>
    </citation>
    <scope>NUCLEOTIDE SEQUENCE [LARGE SCALE GENOMIC DNA]</scope>
    <source>
        <strain evidence="6">KCTC 23969</strain>
    </source>
</reference>
<dbReference type="KEGG" id="prn:BW723_09735"/>
<dbReference type="SUPFAM" id="SSF51161">
    <property type="entry name" value="Trimeric LpxA-like enzymes"/>
    <property type="match status" value="1"/>
</dbReference>
<dbReference type="EMBL" id="LSFL01000015">
    <property type="protein sequence ID" value="OBY66375.1"/>
    <property type="molecule type" value="Genomic_DNA"/>
</dbReference>
<dbReference type="InterPro" id="IPR001451">
    <property type="entry name" value="Hexapep"/>
</dbReference>
<keyword evidence="3" id="KW-0677">Repeat</keyword>
<evidence type="ECO:0000256" key="4">
    <source>
        <dbReference type="ARBA" id="ARBA00023315"/>
    </source>
</evidence>
<gene>
    <name evidence="5" type="ORF">LPB301_06700</name>
</gene>